<dbReference type="AlphaFoldDB" id="A0A1J5PEK5"/>
<accession>A0A1J5PEK5</accession>
<gene>
    <name evidence="1" type="ORF">GALL_491860</name>
</gene>
<protein>
    <submittedName>
        <fullName evidence="1">Uncharacterized protein</fullName>
    </submittedName>
</protein>
<reference evidence="1" key="1">
    <citation type="submission" date="2016-10" db="EMBL/GenBank/DDBJ databases">
        <title>Sequence of Gallionella enrichment culture.</title>
        <authorList>
            <person name="Poehlein A."/>
            <person name="Muehling M."/>
            <person name="Daniel R."/>
        </authorList>
    </citation>
    <scope>NUCLEOTIDE SEQUENCE</scope>
</reference>
<dbReference type="AntiFam" id="ANF00213">
    <property type="entry name" value="Shadow ORF (opposite glyS)"/>
</dbReference>
<organism evidence="1">
    <name type="scientific">mine drainage metagenome</name>
    <dbReference type="NCBI Taxonomy" id="410659"/>
    <lineage>
        <taxon>unclassified sequences</taxon>
        <taxon>metagenomes</taxon>
        <taxon>ecological metagenomes</taxon>
    </lineage>
</organism>
<sequence length="324" mass="35931">MIDHLVQPDNARFKRFFAVLVKEELGIAQARTHHALVAANDQAGIGRADVTDHQEFMGEFACRVQQRKVLLVGLHGQDQALLRHVQKLGFKLADQHIGALHQRGDFVQQGLVVNRLATTSHLGRRCGELAHDLGAALGKTGNHRAVLGQCVRVNIGLSNHDRGFERLKPVSLRGVAGGQAQHFHRHHRSAMHRHQTMRRAHKMDAAPARQFAITFQLVTHHLWNRQFGNCHLKCLLQTHIQRGTAHQAVVKQGFGFAVQGFAQRGHDKHRVGHIGTQGLQFLQQGRGGQAIGIQADAHRHQLLLHRLVSSFGSDVGDVSGQTAR</sequence>
<dbReference type="EMBL" id="MLJW01004854">
    <property type="protein sequence ID" value="OIQ69216.1"/>
    <property type="molecule type" value="Genomic_DNA"/>
</dbReference>
<name>A0A1J5PEK5_9ZZZZ</name>
<proteinExistence type="predicted"/>
<evidence type="ECO:0000313" key="1">
    <source>
        <dbReference type="EMBL" id="OIQ69216.1"/>
    </source>
</evidence>
<comment type="caution">
    <text evidence="1">The sequence shown here is derived from an EMBL/GenBank/DDBJ whole genome shotgun (WGS) entry which is preliminary data.</text>
</comment>